<reference evidence="2 3" key="1">
    <citation type="submission" date="2023-09" db="EMBL/GenBank/DDBJ databases">
        <title>Genomes of two closely related lineages of the louse Polyplax serrata with different host specificities.</title>
        <authorList>
            <person name="Martinu J."/>
            <person name="Tarabai H."/>
            <person name="Stefka J."/>
            <person name="Hypsa V."/>
        </authorList>
    </citation>
    <scope>NUCLEOTIDE SEQUENCE [LARGE SCALE GENOMIC DNA]</scope>
    <source>
        <strain evidence="2">98ZLc_SE</strain>
    </source>
</reference>
<keyword evidence="3" id="KW-1185">Reference proteome</keyword>
<dbReference type="Proteomes" id="UP001359485">
    <property type="component" value="Unassembled WGS sequence"/>
</dbReference>
<evidence type="ECO:0000256" key="1">
    <source>
        <dbReference type="SAM" id="MobiDB-lite"/>
    </source>
</evidence>
<evidence type="ECO:0000313" key="3">
    <source>
        <dbReference type="Proteomes" id="UP001359485"/>
    </source>
</evidence>
<comment type="caution">
    <text evidence="2">The sequence shown here is derived from an EMBL/GenBank/DDBJ whole genome shotgun (WGS) entry which is preliminary data.</text>
</comment>
<proteinExistence type="predicted"/>
<protein>
    <submittedName>
        <fullName evidence="2">Uncharacterized protein</fullName>
    </submittedName>
</protein>
<name>A0ABR1AMJ0_POLSC</name>
<accession>A0ABR1AMJ0</accession>
<sequence length="195" mass="22390">MFKVMRRRSARVALVSVVFLTVLACLYYASYTNSVGPTQGSESRGNAGPGEGGLNLKFARVKQQGFRDVLLRPLATGDREWIDHDSSINSDVCPVIRSIKTDVDTVETFKTFDFQPSWMKSKEYWDGYFEDRYKERKRTWSNLPLKSLKSQTRGKANKSRSEGQRRTVGGLQPKLQQKRQQRLKFYKRPVDAPGQ</sequence>
<evidence type="ECO:0000313" key="2">
    <source>
        <dbReference type="EMBL" id="KAK6621873.1"/>
    </source>
</evidence>
<dbReference type="EMBL" id="JAWJWF010000047">
    <property type="protein sequence ID" value="KAK6621873.1"/>
    <property type="molecule type" value="Genomic_DNA"/>
</dbReference>
<feature type="compositionally biased region" description="Basic residues" evidence="1">
    <location>
        <begin position="176"/>
        <end position="187"/>
    </location>
</feature>
<organism evidence="2 3">
    <name type="scientific">Polyplax serrata</name>
    <name type="common">Common mouse louse</name>
    <dbReference type="NCBI Taxonomy" id="468196"/>
    <lineage>
        <taxon>Eukaryota</taxon>
        <taxon>Metazoa</taxon>
        <taxon>Ecdysozoa</taxon>
        <taxon>Arthropoda</taxon>
        <taxon>Hexapoda</taxon>
        <taxon>Insecta</taxon>
        <taxon>Pterygota</taxon>
        <taxon>Neoptera</taxon>
        <taxon>Paraneoptera</taxon>
        <taxon>Psocodea</taxon>
        <taxon>Troctomorpha</taxon>
        <taxon>Phthiraptera</taxon>
        <taxon>Anoplura</taxon>
        <taxon>Polyplacidae</taxon>
        <taxon>Polyplax</taxon>
    </lineage>
</organism>
<dbReference type="PROSITE" id="PS51257">
    <property type="entry name" value="PROKAR_LIPOPROTEIN"/>
    <property type="match status" value="1"/>
</dbReference>
<feature type="region of interest" description="Disordered" evidence="1">
    <location>
        <begin position="149"/>
        <end position="195"/>
    </location>
</feature>
<gene>
    <name evidence="2" type="ORF">RUM44_001680</name>
</gene>